<protein>
    <recommendedName>
        <fullName evidence="1">PiggyBac transposable element-derived protein domain-containing protein</fullName>
    </recommendedName>
</protein>
<feature type="domain" description="PiggyBac transposable element-derived protein" evidence="1">
    <location>
        <begin position="10"/>
        <end position="110"/>
    </location>
</feature>
<proteinExistence type="predicted"/>
<dbReference type="Pfam" id="PF13843">
    <property type="entry name" value="DDE_Tnp_1_7"/>
    <property type="match status" value="1"/>
</dbReference>
<keyword evidence="3" id="KW-1185">Reference proteome</keyword>
<name>A0AA88L1N8_ARTSF</name>
<evidence type="ECO:0000313" key="2">
    <source>
        <dbReference type="EMBL" id="KAK2709331.1"/>
    </source>
</evidence>
<dbReference type="InterPro" id="IPR029526">
    <property type="entry name" value="PGBD"/>
</dbReference>
<gene>
    <name evidence="2" type="ORF">QYM36_013112</name>
</gene>
<evidence type="ECO:0000313" key="3">
    <source>
        <dbReference type="Proteomes" id="UP001187531"/>
    </source>
</evidence>
<evidence type="ECO:0000259" key="1">
    <source>
        <dbReference type="Pfam" id="PF13843"/>
    </source>
</evidence>
<reference evidence="2" key="1">
    <citation type="submission" date="2023-07" db="EMBL/GenBank/DDBJ databases">
        <title>Chromosome-level genome assembly of Artemia franciscana.</title>
        <authorList>
            <person name="Jo E."/>
        </authorList>
    </citation>
    <scope>NUCLEOTIDE SEQUENCE</scope>
    <source>
        <tissue evidence="2">Whole body</tissue>
    </source>
</reference>
<dbReference type="AlphaFoldDB" id="A0AA88L1N8"/>
<dbReference type="EMBL" id="JAVRJZ010000017">
    <property type="protein sequence ID" value="KAK2709331.1"/>
    <property type="molecule type" value="Genomic_DNA"/>
</dbReference>
<accession>A0AA88L1N8</accession>
<dbReference type="PANTHER" id="PTHR47272:SF1">
    <property type="entry name" value="PIGGYBAC TRANSPOSABLE ELEMENT-DERIVED PROTEIN 3-LIKE"/>
    <property type="match status" value="1"/>
</dbReference>
<dbReference type="PANTHER" id="PTHR47272">
    <property type="entry name" value="DDE_TNP_1_7 DOMAIN-CONTAINING PROTEIN"/>
    <property type="match status" value="1"/>
</dbReference>
<organism evidence="2 3">
    <name type="scientific">Artemia franciscana</name>
    <name type="common">Brine shrimp</name>
    <name type="synonym">Artemia sanfranciscana</name>
    <dbReference type="NCBI Taxonomy" id="6661"/>
    <lineage>
        <taxon>Eukaryota</taxon>
        <taxon>Metazoa</taxon>
        <taxon>Ecdysozoa</taxon>
        <taxon>Arthropoda</taxon>
        <taxon>Crustacea</taxon>
        <taxon>Branchiopoda</taxon>
        <taxon>Anostraca</taxon>
        <taxon>Artemiidae</taxon>
        <taxon>Artemia</taxon>
    </lineage>
</organism>
<dbReference type="Proteomes" id="UP001187531">
    <property type="component" value="Unassembled WGS sequence"/>
</dbReference>
<comment type="caution">
    <text evidence="2">The sequence shown here is derived from an EMBL/GenBank/DDBJ whole genome shotgun (WGS) entry which is preliminary data.</text>
</comment>
<sequence>MLSYRSYLSNETRYSVIADAMSRDRFELIKKYLHFNDNVSQKTLGTPGYDKIYKVCPLIKKVRTNIMKIHPEEHQVIDEQIVPTKQRISLKQYNQKKTHKWGYKFIARVGISGFV</sequence>